<sequence>MEYTQLINDLLSKTQMQEPDNIFVQALTIYLKASVSFKRGKPIIDEDTILQTIVKMLDMCNTRIKQNEQKFQKQINDLNEFNQQSAVSFCTLKQNIADELEKTKIELQEQISLKNDISNKYHLFEEQLKEKQNYSLKYQGLTIELQNKDRLVKSLQIEVEDKKTREEEINNQYDIVRNTTFQLIFNYNHWKNLV</sequence>
<organism evidence="2">
    <name type="scientific">Hexamita inflata</name>
    <dbReference type="NCBI Taxonomy" id="28002"/>
    <lineage>
        <taxon>Eukaryota</taxon>
        <taxon>Metamonada</taxon>
        <taxon>Diplomonadida</taxon>
        <taxon>Hexamitidae</taxon>
        <taxon>Hexamitinae</taxon>
        <taxon>Hexamita</taxon>
    </lineage>
</organism>
<proteinExistence type="predicted"/>
<evidence type="ECO:0000313" key="4">
    <source>
        <dbReference type="Proteomes" id="UP001642409"/>
    </source>
</evidence>
<evidence type="ECO:0000313" key="3">
    <source>
        <dbReference type="EMBL" id="CAL6015363.1"/>
    </source>
</evidence>
<accession>A0AA86PLH2</accession>
<evidence type="ECO:0000256" key="1">
    <source>
        <dbReference type="SAM" id="Coils"/>
    </source>
</evidence>
<reference evidence="3 4" key="2">
    <citation type="submission" date="2024-07" db="EMBL/GenBank/DDBJ databases">
        <authorList>
            <person name="Akdeniz Z."/>
        </authorList>
    </citation>
    <scope>NUCLEOTIDE SEQUENCE [LARGE SCALE GENOMIC DNA]</scope>
</reference>
<name>A0AA86PLH2_9EUKA</name>
<keyword evidence="4" id="KW-1185">Reference proteome</keyword>
<evidence type="ECO:0000313" key="2">
    <source>
        <dbReference type="EMBL" id="CAI9942255.1"/>
    </source>
</evidence>
<reference evidence="2" key="1">
    <citation type="submission" date="2023-06" db="EMBL/GenBank/DDBJ databases">
        <authorList>
            <person name="Kurt Z."/>
        </authorList>
    </citation>
    <scope>NUCLEOTIDE SEQUENCE</scope>
</reference>
<dbReference type="Proteomes" id="UP001642409">
    <property type="component" value="Unassembled WGS sequence"/>
</dbReference>
<comment type="caution">
    <text evidence="2">The sequence shown here is derived from an EMBL/GenBank/DDBJ whole genome shotgun (WGS) entry which is preliminary data.</text>
</comment>
<dbReference type="EMBL" id="CAXDID020000073">
    <property type="protein sequence ID" value="CAL6015363.1"/>
    <property type="molecule type" value="Genomic_DNA"/>
</dbReference>
<feature type="coiled-coil region" evidence="1">
    <location>
        <begin position="64"/>
        <end position="117"/>
    </location>
</feature>
<protein>
    <submittedName>
        <fullName evidence="3">Hypothetical_protein</fullName>
    </submittedName>
</protein>
<dbReference type="EMBL" id="CATOUU010000699">
    <property type="protein sequence ID" value="CAI9942255.1"/>
    <property type="molecule type" value="Genomic_DNA"/>
</dbReference>
<feature type="coiled-coil region" evidence="1">
    <location>
        <begin position="145"/>
        <end position="172"/>
    </location>
</feature>
<keyword evidence="1" id="KW-0175">Coiled coil</keyword>
<gene>
    <name evidence="3" type="ORF">HINF_LOCUS24751</name>
    <name evidence="2" type="ORF">HINF_LOCUS29900</name>
</gene>
<dbReference type="AlphaFoldDB" id="A0AA86PLH2"/>